<dbReference type="Pfam" id="PF00098">
    <property type="entry name" value="zf-CCHC"/>
    <property type="match status" value="1"/>
</dbReference>
<name>A0A0V0YLL2_TRIPS</name>
<dbReference type="Proteomes" id="UP000054815">
    <property type="component" value="Unassembled WGS sequence"/>
</dbReference>
<dbReference type="GO" id="GO:0019899">
    <property type="term" value="F:enzyme binding"/>
    <property type="evidence" value="ECO:0007669"/>
    <property type="project" value="UniProtKB-ARBA"/>
</dbReference>
<reference evidence="4 5" key="1">
    <citation type="submission" date="2015-01" db="EMBL/GenBank/DDBJ databases">
        <title>Evolution of Trichinella species and genotypes.</title>
        <authorList>
            <person name="Korhonen P.K."/>
            <person name="Edoardo P."/>
            <person name="Giuseppe L.R."/>
            <person name="Gasser R.B."/>
        </authorList>
    </citation>
    <scope>NUCLEOTIDE SEQUENCE [LARGE SCALE GENOMIC DNA]</scope>
    <source>
        <strain evidence="4">ISS141</strain>
    </source>
</reference>
<dbReference type="GO" id="GO:0003676">
    <property type="term" value="F:nucleic acid binding"/>
    <property type="evidence" value="ECO:0007669"/>
    <property type="project" value="InterPro"/>
</dbReference>
<evidence type="ECO:0000313" key="5">
    <source>
        <dbReference type="Proteomes" id="UP000054815"/>
    </source>
</evidence>
<keyword evidence="1" id="KW-0863">Zinc-finger</keyword>
<dbReference type="PROSITE" id="PS50158">
    <property type="entry name" value="ZF_CCHC"/>
    <property type="match status" value="1"/>
</dbReference>
<dbReference type="InterPro" id="IPR001878">
    <property type="entry name" value="Znf_CCHC"/>
</dbReference>
<gene>
    <name evidence="4" type="ORF">T4E_10075</name>
</gene>
<evidence type="ECO:0000313" key="4">
    <source>
        <dbReference type="EMBL" id="KRY00993.1"/>
    </source>
</evidence>
<feature type="domain" description="CCHC-type" evidence="3">
    <location>
        <begin position="14"/>
        <end position="28"/>
    </location>
</feature>
<dbReference type="GO" id="GO:0008270">
    <property type="term" value="F:zinc ion binding"/>
    <property type="evidence" value="ECO:0007669"/>
    <property type="project" value="UniProtKB-KW"/>
</dbReference>
<feature type="region of interest" description="Disordered" evidence="2">
    <location>
        <begin position="70"/>
        <end position="133"/>
    </location>
</feature>
<dbReference type="SMART" id="SM00343">
    <property type="entry name" value="ZnF_C2HC"/>
    <property type="match status" value="1"/>
</dbReference>
<feature type="compositionally biased region" description="Polar residues" evidence="2">
    <location>
        <begin position="70"/>
        <end position="81"/>
    </location>
</feature>
<evidence type="ECO:0000259" key="3">
    <source>
        <dbReference type="PROSITE" id="PS50158"/>
    </source>
</evidence>
<protein>
    <recommendedName>
        <fullName evidence="3">CCHC-type domain-containing protein</fullName>
    </recommendedName>
</protein>
<keyword evidence="1" id="KW-0479">Metal-binding</keyword>
<accession>A0A0V0YLL2</accession>
<dbReference type="SUPFAM" id="SSF57756">
    <property type="entry name" value="Retrovirus zinc finger-like domains"/>
    <property type="match status" value="1"/>
</dbReference>
<dbReference type="AlphaFoldDB" id="A0A0V0YLL2"/>
<proteinExistence type="predicted"/>
<dbReference type="Gene3D" id="4.10.60.10">
    <property type="entry name" value="Zinc finger, CCHC-type"/>
    <property type="match status" value="1"/>
</dbReference>
<comment type="caution">
    <text evidence="4">The sequence shown here is derived from an EMBL/GenBank/DDBJ whole genome shotgun (WGS) entry which is preliminary data.</text>
</comment>
<keyword evidence="1" id="KW-0862">Zinc</keyword>
<dbReference type="InterPro" id="IPR036875">
    <property type="entry name" value="Znf_CCHC_sf"/>
</dbReference>
<organism evidence="4 5">
    <name type="scientific">Trichinella pseudospiralis</name>
    <name type="common">Parasitic roundworm</name>
    <dbReference type="NCBI Taxonomy" id="6337"/>
    <lineage>
        <taxon>Eukaryota</taxon>
        <taxon>Metazoa</taxon>
        <taxon>Ecdysozoa</taxon>
        <taxon>Nematoda</taxon>
        <taxon>Enoplea</taxon>
        <taxon>Dorylaimia</taxon>
        <taxon>Trichinellida</taxon>
        <taxon>Trichinellidae</taxon>
        <taxon>Trichinella</taxon>
    </lineage>
</organism>
<sequence length="149" mass="16863">MANPPPQRLADAVCWNCGRSGHYRRSCPLSKARRERRLLSTTTSKREYEVGCGAIREGKHGRNLKLLYGTNPNVMQTSGRTPEQRLGADNNEEWSHNVIITTSNQHEQETSQEQELSRPKRIPNHPKMAEGLCHGSLTNSLRQTAFKRG</sequence>
<dbReference type="EMBL" id="JYDU01000005">
    <property type="protein sequence ID" value="KRY00993.1"/>
    <property type="molecule type" value="Genomic_DNA"/>
</dbReference>
<evidence type="ECO:0000256" key="1">
    <source>
        <dbReference type="PROSITE-ProRule" id="PRU00047"/>
    </source>
</evidence>
<evidence type="ECO:0000256" key="2">
    <source>
        <dbReference type="SAM" id="MobiDB-lite"/>
    </source>
</evidence>